<evidence type="ECO:0000313" key="9">
    <source>
        <dbReference type="Proteomes" id="UP000760472"/>
    </source>
</evidence>
<dbReference type="Gene3D" id="3.40.50.620">
    <property type="entry name" value="HUPs"/>
    <property type="match status" value="1"/>
</dbReference>
<dbReference type="InterPro" id="IPR014729">
    <property type="entry name" value="Rossmann-like_a/b/a_fold"/>
</dbReference>
<reference evidence="8 9" key="1">
    <citation type="submission" date="2021-02" db="EMBL/GenBank/DDBJ databases">
        <title>A novel species of genus Amphritea isolated from a fishpond in China.</title>
        <authorList>
            <person name="Lu H."/>
        </authorList>
    </citation>
    <scope>NUCLEOTIDE SEQUENCE [LARGE SCALE GENOMIC DNA]</scope>
    <source>
        <strain evidence="8 9">RP18W</strain>
    </source>
</reference>
<organism evidence="8 9">
    <name type="scientific">Amphritea pacifica</name>
    <dbReference type="NCBI Taxonomy" id="2811233"/>
    <lineage>
        <taxon>Bacteria</taxon>
        <taxon>Pseudomonadati</taxon>
        <taxon>Pseudomonadota</taxon>
        <taxon>Gammaproteobacteria</taxon>
        <taxon>Oceanospirillales</taxon>
        <taxon>Oceanospirillaceae</taxon>
        <taxon>Amphritea</taxon>
    </lineage>
</organism>
<evidence type="ECO:0000256" key="7">
    <source>
        <dbReference type="ARBA" id="ARBA00048248"/>
    </source>
</evidence>
<evidence type="ECO:0000256" key="2">
    <source>
        <dbReference type="ARBA" id="ARBA00022598"/>
    </source>
</evidence>
<dbReference type="Pfam" id="PF00579">
    <property type="entry name" value="tRNA-synt_1b"/>
    <property type="match status" value="1"/>
</dbReference>
<dbReference type="EMBL" id="JAFFZP010000023">
    <property type="protein sequence ID" value="MBN0988550.1"/>
    <property type="molecule type" value="Genomic_DNA"/>
</dbReference>
<evidence type="ECO:0000256" key="6">
    <source>
        <dbReference type="ARBA" id="ARBA00023146"/>
    </source>
</evidence>
<dbReference type="PANTHER" id="PTHR11766:SF0">
    <property type="entry name" value="TYROSINE--TRNA LIGASE, MITOCHONDRIAL"/>
    <property type="match status" value="1"/>
</dbReference>
<comment type="caution">
    <text evidence="8">The sequence shown here is derived from an EMBL/GenBank/DDBJ whole genome shotgun (WGS) entry which is preliminary data.</text>
</comment>
<gene>
    <name evidence="8" type="ORF">JW498_14360</name>
</gene>
<dbReference type="InterPro" id="IPR002307">
    <property type="entry name" value="Tyr-tRNA-ligase"/>
</dbReference>
<keyword evidence="5" id="KW-0648">Protein biosynthesis</keyword>
<keyword evidence="4" id="KW-0067">ATP-binding</keyword>
<proteinExistence type="predicted"/>
<evidence type="ECO:0000256" key="3">
    <source>
        <dbReference type="ARBA" id="ARBA00022741"/>
    </source>
</evidence>
<evidence type="ECO:0000256" key="1">
    <source>
        <dbReference type="ARBA" id="ARBA00013160"/>
    </source>
</evidence>
<protein>
    <recommendedName>
        <fullName evidence="1">tyrosine--tRNA ligase</fullName>
        <ecNumber evidence="1">6.1.1.1</ecNumber>
    </recommendedName>
</protein>
<keyword evidence="3" id="KW-0547">Nucleotide-binding</keyword>
<dbReference type="PANTHER" id="PTHR11766">
    <property type="entry name" value="TYROSYL-TRNA SYNTHETASE"/>
    <property type="match status" value="1"/>
</dbReference>
<keyword evidence="9" id="KW-1185">Reference proteome</keyword>
<dbReference type="EC" id="6.1.1.1" evidence="1"/>
<sequence>MNSRTRVSPHTEFSYSLLQSYDFAELNRSYACSLQIGGNDQWSTPVST</sequence>
<keyword evidence="6" id="KW-0030">Aminoacyl-tRNA synthetase</keyword>
<dbReference type="InterPro" id="IPR024088">
    <property type="entry name" value="Tyr-tRNA-ligase_bac-type"/>
</dbReference>
<evidence type="ECO:0000256" key="4">
    <source>
        <dbReference type="ARBA" id="ARBA00022840"/>
    </source>
</evidence>
<evidence type="ECO:0000256" key="5">
    <source>
        <dbReference type="ARBA" id="ARBA00022917"/>
    </source>
</evidence>
<comment type="catalytic activity">
    <reaction evidence="7">
        <text>tRNA(Tyr) + L-tyrosine + ATP = L-tyrosyl-tRNA(Tyr) + AMP + diphosphate + H(+)</text>
        <dbReference type="Rhea" id="RHEA:10220"/>
        <dbReference type="Rhea" id="RHEA-COMP:9706"/>
        <dbReference type="Rhea" id="RHEA-COMP:9707"/>
        <dbReference type="ChEBI" id="CHEBI:15378"/>
        <dbReference type="ChEBI" id="CHEBI:30616"/>
        <dbReference type="ChEBI" id="CHEBI:33019"/>
        <dbReference type="ChEBI" id="CHEBI:58315"/>
        <dbReference type="ChEBI" id="CHEBI:78442"/>
        <dbReference type="ChEBI" id="CHEBI:78536"/>
        <dbReference type="ChEBI" id="CHEBI:456215"/>
        <dbReference type="EC" id="6.1.1.1"/>
    </reaction>
</comment>
<accession>A0ABS2WA06</accession>
<evidence type="ECO:0000313" key="8">
    <source>
        <dbReference type="EMBL" id="MBN0988550.1"/>
    </source>
</evidence>
<dbReference type="PRINTS" id="PR01040">
    <property type="entry name" value="TRNASYNTHTYR"/>
</dbReference>
<dbReference type="InterPro" id="IPR002305">
    <property type="entry name" value="aa-tRNA-synth_Ic"/>
</dbReference>
<name>A0ABS2WA06_9GAMM</name>
<keyword evidence="2" id="KW-0436">Ligase</keyword>
<dbReference type="SUPFAM" id="SSF52374">
    <property type="entry name" value="Nucleotidylyl transferase"/>
    <property type="match status" value="1"/>
</dbReference>
<dbReference type="Proteomes" id="UP000760472">
    <property type="component" value="Unassembled WGS sequence"/>
</dbReference>